<dbReference type="NCBIfam" id="TIGR00419">
    <property type="entry name" value="tim"/>
    <property type="match status" value="1"/>
</dbReference>
<dbReference type="GO" id="GO:0004807">
    <property type="term" value="F:triose-phosphate isomerase activity"/>
    <property type="evidence" value="ECO:0007669"/>
    <property type="project" value="UniProtKB-UniRule"/>
</dbReference>
<feature type="active site" description="Proton acceptor" evidence="6">
    <location>
        <position position="186"/>
    </location>
</feature>
<comment type="pathway">
    <text evidence="6 7">Carbohydrate biosynthesis; gluconeogenesis.</text>
</comment>
<dbReference type="PANTHER" id="PTHR21139">
    <property type="entry name" value="TRIOSEPHOSPHATE ISOMERASE"/>
    <property type="match status" value="1"/>
</dbReference>
<dbReference type="InterPro" id="IPR013785">
    <property type="entry name" value="Aldolase_TIM"/>
</dbReference>
<comment type="catalytic activity">
    <reaction evidence="6 7">
        <text>D-glyceraldehyde 3-phosphate = dihydroxyacetone phosphate</text>
        <dbReference type="Rhea" id="RHEA:18585"/>
        <dbReference type="ChEBI" id="CHEBI:57642"/>
        <dbReference type="ChEBI" id="CHEBI:59776"/>
        <dbReference type="EC" id="5.3.1.1"/>
    </reaction>
</comment>
<keyword evidence="4 6" id="KW-0324">Glycolysis</keyword>
<dbReference type="PROSITE" id="PS51440">
    <property type="entry name" value="TIM_2"/>
    <property type="match status" value="1"/>
</dbReference>
<feature type="binding site" evidence="6">
    <location>
        <position position="192"/>
    </location>
    <ligand>
        <name>substrate</name>
    </ligand>
</feature>
<comment type="function">
    <text evidence="6">Involved in the gluconeogenesis. Catalyzes stereospecifically the conversion of dihydroxyacetone phosphate (DHAP) to D-glyceraldehyde-3-phosphate (G3P).</text>
</comment>
<feature type="binding site" evidence="6">
    <location>
        <position position="223"/>
    </location>
    <ligand>
        <name>substrate</name>
    </ligand>
</feature>
<comment type="subunit">
    <text evidence="6 7">Homodimer.</text>
</comment>
<dbReference type="UniPathway" id="UPA00138"/>
<reference evidence="8 9" key="1">
    <citation type="submission" date="2019-01" db="EMBL/GenBank/DDBJ databases">
        <authorList>
            <consortium name="Pathogen Informatics"/>
        </authorList>
    </citation>
    <scope>NUCLEOTIDE SEQUENCE [LARGE SCALE GENOMIC DNA]</scope>
    <source>
        <strain evidence="8 9">NCTC10184</strain>
    </source>
</reference>
<dbReference type="RefSeq" id="WP_129622717.1">
    <property type="nucleotide sequence ID" value="NZ_LR215043.1"/>
</dbReference>
<keyword evidence="3 6" id="KW-0963">Cytoplasm</keyword>
<dbReference type="EC" id="5.3.1.1" evidence="6 7"/>
<keyword evidence="9" id="KW-1185">Reference proteome</keyword>
<feature type="active site" description="Electrophile" evidence="6">
    <location>
        <position position="117"/>
    </location>
</feature>
<dbReference type="SUPFAM" id="SSF51351">
    <property type="entry name" value="Triosephosphate isomerase (TIM)"/>
    <property type="match status" value="1"/>
</dbReference>
<dbReference type="OrthoDB" id="9809429at2"/>
<dbReference type="PANTHER" id="PTHR21139:SF42">
    <property type="entry name" value="TRIOSEPHOSPHATE ISOMERASE"/>
    <property type="match status" value="1"/>
</dbReference>
<evidence type="ECO:0000256" key="1">
    <source>
        <dbReference type="ARBA" id="ARBA00007422"/>
    </source>
</evidence>
<proteinExistence type="inferred from homology"/>
<evidence type="ECO:0000256" key="7">
    <source>
        <dbReference type="RuleBase" id="RU363013"/>
    </source>
</evidence>
<dbReference type="UniPathway" id="UPA00109">
    <property type="reaction ID" value="UER00189"/>
</dbReference>
<dbReference type="GO" id="GO:0006096">
    <property type="term" value="P:glycolytic process"/>
    <property type="evidence" value="ECO:0007669"/>
    <property type="project" value="UniProtKB-UniRule"/>
</dbReference>
<evidence type="ECO:0000256" key="3">
    <source>
        <dbReference type="ARBA" id="ARBA00022490"/>
    </source>
</evidence>
<dbReference type="GO" id="GO:0006094">
    <property type="term" value="P:gluconeogenesis"/>
    <property type="evidence" value="ECO:0007669"/>
    <property type="project" value="UniProtKB-UniRule"/>
</dbReference>
<protein>
    <recommendedName>
        <fullName evidence="6 7">Triosephosphate isomerase</fullName>
        <shortName evidence="6">TIM</shortName>
        <shortName evidence="6">TPI</shortName>
        <ecNumber evidence="6 7">5.3.1.1</ecNumber>
    </recommendedName>
    <alternativeName>
        <fullName evidence="6">Triose-phosphate isomerase</fullName>
    </alternativeName>
</protein>
<name>A0A449B9L5_9BACT</name>
<keyword evidence="5 6" id="KW-0413">Isomerase</keyword>
<gene>
    <name evidence="6 8" type="primary">tpiA</name>
    <name evidence="8" type="ORF">NCTC10184_00069</name>
</gene>
<dbReference type="AlphaFoldDB" id="A0A449B9L5"/>
<dbReference type="GO" id="GO:0005829">
    <property type="term" value="C:cytosol"/>
    <property type="evidence" value="ECO:0007669"/>
    <property type="project" value="TreeGrafter"/>
</dbReference>
<comment type="similarity">
    <text evidence="1 6 7">Belongs to the triosephosphate isomerase family.</text>
</comment>
<dbReference type="HAMAP" id="MF_00147_B">
    <property type="entry name" value="TIM_B"/>
    <property type="match status" value="1"/>
</dbReference>
<organism evidence="8 9">
    <name type="scientific">Mycoplasmopsis columbinasalis</name>
    <dbReference type="NCBI Taxonomy" id="114880"/>
    <lineage>
        <taxon>Bacteria</taxon>
        <taxon>Bacillati</taxon>
        <taxon>Mycoplasmatota</taxon>
        <taxon>Mycoplasmoidales</taxon>
        <taxon>Metamycoplasmataceae</taxon>
        <taxon>Mycoplasmopsis</taxon>
    </lineage>
</organism>
<sequence>MKKLFIMANWKAHKTFTQTMHFVDDLRAVLYKRMQLDPSIKEALQTHEYAIATPFINIPALRIMLYNHSNLFEKRPEFFNLYIASQDVSEFDEGAFTGDVPAFMIQDLGTKYVIIGHSERRRFHRENEFIVNTKAKKTLAAGMIPVICLGETIEERNAGKTKEVIIKQLETSLKDIDPAKVLISYEPIWAIGTQAASPEQANAMCQIIREHTQNKCPVLYGGSVKQENIIKLGSMPHIDGFLIGGASLKAESFADLITTRIETN</sequence>
<keyword evidence="2 6" id="KW-0312">Gluconeogenesis</keyword>
<evidence type="ECO:0000256" key="5">
    <source>
        <dbReference type="ARBA" id="ARBA00023235"/>
    </source>
</evidence>
<dbReference type="GO" id="GO:0019563">
    <property type="term" value="P:glycerol catabolic process"/>
    <property type="evidence" value="ECO:0007669"/>
    <property type="project" value="TreeGrafter"/>
</dbReference>
<dbReference type="InterPro" id="IPR022896">
    <property type="entry name" value="TrioseP_Isoase_bac/euk"/>
</dbReference>
<accession>A0A449B9L5</accession>
<dbReference type="CDD" id="cd00311">
    <property type="entry name" value="TIM"/>
    <property type="match status" value="1"/>
</dbReference>
<dbReference type="KEGG" id="mcob:NCTC10184_00069"/>
<evidence type="ECO:0000256" key="6">
    <source>
        <dbReference type="HAMAP-Rule" id="MF_00147"/>
    </source>
</evidence>
<dbReference type="InterPro" id="IPR000652">
    <property type="entry name" value="Triosephosphate_isomerase"/>
</dbReference>
<dbReference type="EMBL" id="LR215043">
    <property type="protein sequence ID" value="VEU77855.1"/>
    <property type="molecule type" value="Genomic_DNA"/>
</dbReference>
<evidence type="ECO:0000256" key="2">
    <source>
        <dbReference type="ARBA" id="ARBA00022432"/>
    </source>
</evidence>
<evidence type="ECO:0000313" key="9">
    <source>
        <dbReference type="Proteomes" id="UP000290876"/>
    </source>
</evidence>
<dbReference type="Proteomes" id="UP000290876">
    <property type="component" value="Chromosome"/>
</dbReference>
<comment type="pathway">
    <text evidence="6 7">Carbohydrate degradation; glycolysis; D-glyceraldehyde 3-phosphate from glycerone phosphate: step 1/1.</text>
</comment>
<dbReference type="Pfam" id="PF00121">
    <property type="entry name" value="TIM"/>
    <property type="match status" value="1"/>
</dbReference>
<dbReference type="Gene3D" id="3.20.20.70">
    <property type="entry name" value="Aldolase class I"/>
    <property type="match status" value="1"/>
</dbReference>
<evidence type="ECO:0000313" key="8">
    <source>
        <dbReference type="EMBL" id="VEU77855.1"/>
    </source>
</evidence>
<feature type="binding site" evidence="6">
    <location>
        <begin position="9"/>
        <end position="11"/>
    </location>
    <ligand>
        <name>substrate</name>
    </ligand>
</feature>
<feature type="binding site" evidence="6">
    <location>
        <begin position="244"/>
        <end position="245"/>
    </location>
    <ligand>
        <name>substrate</name>
    </ligand>
</feature>
<evidence type="ECO:0000256" key="4">
    <source>
        <dbReference type="ARBA" id="ARBA00023152"/>
    </source>
</evidence>
<dbReference type="InterPro" id="IPR035990">
    <property type="entry name" value="TIM_sf"/>
</dbReference>
<dbReference type="GO" id="GO:0046166">
    <property type="term" value="P:glyceraldehyde-3-phosphate biosynthetic process"/>
    <property type="evidence" value="ECO:0007669"/>
    <property type="project" value="TreeGrafter"/>
</dbReference>
<comment type="subcellular location">
    <subcellularLocation>
        <location evidence="6 7">Cytoplasm</location>
    </subcellularLocation>
</comment>